<dbReference type="PANTHER" id="PTHR10064:SF0">
    <property type="entry name" value="FI24544P1-RELATED"/>
    <property type="match status" value="1"/>
</dbReference>
<dbReference type="AlphaFoldDB" id="A0AA36M8A8"/>
<dbReference type="InterPro" id="IPR002671">
    <property type="entry name" value="Ribosomal_eL22"/>
</dbReference>
<dbReference type="GO" id="GO:0003723">
    <property type="term" value="F:RNA binding"/>
    <property type="evidence" value="ECO:0007669"/>
    <property type="project" value="TreeGrafter"/>
</dbReference>
<gene>
    <name evidence="6" type="ORF">CYNAS_LOCUS14119</name>
</gene>
<sequence>MKRSLNLNKANVYSQQVRGLSLHFLSFIERGACSKLGQIMYLAEILLRGRFGTVITNVTLRYTMVAVHKPVAKNSKSAKGAKKALRKKKVHLKFNIECKNPAEDGIFKTEDFETFLNEKIKINGKCGQLANHGVKVELNKTKVSVIADIPFSKRYLKYLTKKYLKKHTLRDWLRIVAINKNTYELRYFHINQDEDEGSDNE</sequence>
<dbReference type="GO" id="GO:0002181">
    <property type="term" value="P:cytoplasmic translation"/>
    <property type="evidence" value="ECO:0007669"/>
    <property type="project" value="TreeGrafter"/>
</dbReference>
<evidence type="ECO:0000256" key="4">
    <source>
        <dbReference type="ARBA" id="ARBA00040613"/>
    </source>
</evidence>
<organism evidence="6 7">
    <name type="scientific">Cylicocyclus nassatus</name>
    <name type="common">Nematode worm</name>
    <dbReference type="NCBI Taxonomy" id="53992"/>
    <lineage>
        <taxon>Eukaryota</taxon>
        <taxon>Metazoa</taxon>
        <taxon>Ecdysozoa</taxon>
        <taxon>Nematoda</taxon>
        <taxon>Chromadorea</taxon>
        <taxon>Rhabditida</taxon>
        <taxon>Rhabditina</taxon>
        <taxon>Rhabditomorpha</taxon>
        <taxon>Strongyloidea</taxon>
        <taxon>Strongylidae</taxon>
        <taxon>Cylicocyclus</taxon>
    </lineage>
</organism>
<keyword evidence="7" id="KW-1185">Reference proteome</keyword>
<dbReference type="GO" id="GO:0005840">
    <property type="term" value="C:ribosome"/>
    <property type="evidence" value="ECO:0007669"/>
    <property type="project" value="UniProtKB-KW"/>
</dbReference>
<name>A0AA36M8A8_CYLNA</name>
<evidence type="ECO:0000256" key="1">
    <source>
        <dbReference type="ARBA" id="ARBA00007817"/>
    </source>
</evidence>
<dbReference type="Proteomes" id="UP001176961">
    <property type="component" value="Unassembled WGS sequence"/>
</dbReference>
<dbReference type="InterPro" id="IPR038526">
    <property type="entry name" value="Ribosomal_eL22_sf"/>
</dbReference>
<dbReference type="GO" id="GO:1990904">
    <property type="term" value="C:ribonucleoprotein complex"/>
    <property type="evidence" value="ECO:0007669"/>
    <property type="project" value="UniProtKB-KW"/>
</dbReference>
<comment type="similarity">
    <text evidence="1">Belongs to the eukaryotic ribosomal protein eL22 family.</text>
</comment>
<evidence type="ECO:0000313" key="6">
    <source>
        <dbReference type="EMBL" id="CAJ0602136.1"/>
    </source>
</evidence>
<dbReference type="Gene3D" id="3.30.1360.210">
    <property type="match status" value="1"/>
</dbReference>
<keyword evidence="3" id="KW-0687">Ribonucleoprotein</keyword>
<protein>
    <recommendedName>
        <fullName evidence="4">Large ribosomal subunit protein eL22</fullName>
    </recommendedName>
    <alternativeName>
        <fullName evidence="5">60S ribosomal protein L22</fullName>
    </alternativeName>
</protein>
<dbReference type="GO" id="GO:0005737">
    <property type="term" value="C:cytoplasm"/>
    <property type="evidence" value="ECO:0007669"/>
    <property type="project" value="UniProtKB-ARBA"/>
</dbReference>
<dbReference type="Pfam" id="PF01776">
    <property type="entry name" value="Ribosomal_L22e"/>
    <property type="match status" value="1"/>
</dbReference>
<keyword evidence="2" id="KW-0689">Ribosomal protein</keyword>
<evidence type="ECO:0000256" key="2">
    <source>
        <dbReference type="ARBA" id="ARBA00022980"/>
    </source>
</evidence>
<dbReference type="PANTHER" id="PTHR10064">
    <property type="entry name" value="60S RIBOSOMAL PROTEIN L22"/>
    <property type="match status" value="1"/>
</dbReference>
<dbReference type="FunFam" id="3.30.1360.210:FF:000001">
    <property type="entry name" value="60S ribosomal protein L22 1"/>
    <property type="match status" value="1"/>
</dbReference>
<evidence type="ECO:0000256" key="5">
    <source>
        <dbReference type="ARBA" id="ARBA00041214"/>
    </source>
</evidence>
<evidence type="ECO:0000256" key="3">
    <source>
        <dbReference type="ARBA" id="ARBA00023274"/>
    </source>
</evidence>
<accession>A0AA36M8A8</accession>
<comment type="caution">
    <text evidence="6">The sequence shown here is derived from an EMBL/GenBank/DDBJ whole genome shotgun (WGS) entry which is preliminary data.</text>
</comment>
<dbReference type="EMBL" id="CATQJL010000305">
    <property type="protein sequence ID" value="CAJ0602136.1"/>
    <property type="molecule type" value="Genomic_DNA"/>
</dbReference>
<dbReference type="GO" id="GO:0003735">
    <property type="term" value="F:structural constituent of ribosome"/>
    <property type="evidence" value="ECO:0007669"/>
    <property type="project" value="InterPro"/>
</dbReference>
<reference evidence="6" key="1">
    <citation type="submission" date="2023-07" db="EMBL/GenBank/DDBJ databases">
        <authorList>
            <consortium name="CYATHOMIX"/>
        </authorList>
    </citation>
    <scope>NUCLEOTIDE SEQUENCE</scope>
    <source>
        <strain evidence="6">N/A</strain>
    </source>
</reference>
<proteinExistence type="inferred from homology"/>
<evidence type="ECO:0000313" key="7">
    <source>
        <dbReference type="Proteomes" id="UP001176961"/>
    </source>
</evidence>